<accession>A0A381RX20</accession>
<dbReference type="EMBL" id="UINC01002410">
    <property type="protein sequence ID" value="SUZ96380.1"/>
    <property type="molecule type" value="Genomic_DNA"/>
</dbReference>
<name>A0A381RX20_9ZZZZ</name>
<sequence length="177" mass="19474">MVDGHNGNRSISKLQENDPMSDLPEIAFDDLEGLRSVITEEWSDWGPEYEMTQEKVNQFADLTGDHQWIHVDVERANAGPFGGPIAHGFFTLSLLPTLNRAGHVKITGQQNVVNYGADGMRLLAPVPVGSVLHARNRIRDVREHKKGTLVATQVAIHVVGNDDVPAVLYEALALYQG</sequence>
<dbReference type="Gene3D" id="3.10.129.10">
    <property type="entry name" value="Hotdog Thioesterase"/>
    <property type="match status" value="1"/>
</dbReference>
<dbReference type="Pfam" id="PF01575">
    <property type="entry name" value="MaoC_dehydratas"/>
    <property type="match status" value="1"/>
</dbReference>
<dbReference type="InterPro" id="IPR039375">
    <property type="entry name" value="NodN-like"/>
</dbReference>
<evidence type="ECO:0000313" key="3">
    <source>
        <dbReference type="EMBL" id="SUZ96380.1"/>
    </source>
</evidence>
<feature type="domain" description="MaoC-like" evidence="2">
    <location>
        <begin position="47"/>
        <end position="154"/>
    </location>
</feature>
<reference evidence="3" key="1">
    <citation type="submission" date="2018-05" db="EMBL/GenBank/DDBJ databases">
        <authorList>
            <person name="Lanie J.A."/>
            <person name="Ng W.-L."/>
            <person name="Kazmierczak K.M."/>
            <person name="Andrzejewski T.M."/>
            <person name="Davidsen T.M."/>
            <person name="Wayne K.J."/>
            <person name="Tettelin H."/>
            <person name="Glass J.I."/>
            <person name="Rusch D."/>
            <person name="Podicherti R."/>
            <person name="Tsui H.-C.T."/>
            <person name="Winkler M.E."/>
        </authorList>
    </citation>
    <scope>NUCLEOTIDE SEQUENCE</scope>
</reference>
<feature type="region of interest" description="Disordered" evidence="1">
    <location>
        <begin position="1"/>
        <end position="22"/>
    </location>
</feature>
<dbReference type="PANTHER" id="PTHR42993">
    <property type="entry name" value="MAOC-LIKE DEHYDRATASE DOMAIN-CONTAINING PROTEIN"/>
    <property type="match status" value="1"/>
</dbReference>
<evidence type="ECO:0000256" key="1">
    <source>
        <dbReference type="SAM" id="MobiDB-lite"/>
    </source>
</evidence>
<dbReference type="PANTHER" id="PTHR42993:SF1">
    <property type="entry name" value="MAOC-LIKE DEHYDRATASE DOMAIN-CONTAINING PROTEIN"/>
    <property type="match status" value="1"/>
</dbReference>
<gene>
    <name evidence="3" type="ORF">METZ01_LOCUS49234</name>
</gene>
<proteinExistence type="predicted"/>
<dbReference type="CDD" id="cd03450">
    <property type="entry name" value="NodN"/>
    <property type="match status" value="1"/>
</dbReference>
<dbReference type="AlphaFoldDB" id="A0A381RX20"/>
<dbReference type="InterPro" id="IPR002539">
    <property type="entry name" value="MaoC-like_dom"/>
</dbReference>
<organism evidence="3">
    <name type="scientific">marine metagenome</name>
    <dbReference type="NCBI Taxonomy" id="408172"/>
    <lineage>
        <taxon>unclassified sequences</taxon>
        <taxon>metagenomes</taxon>
        <taxon>ecological metagenomes</taxon>
    </lineage>
</organism>
<dbReference type="SUPFAM" id="SSF54637">
    <property type="entry name" value="Thioesterase/thiol ester dehydrase-isomerase"/>
    <property type="match status" value="1"/>
</dbReference>
<protein>
    <recommendedName>
        <fullName evidence="2">MaoC-like domain-containing protein</fullName>
    </recommendedName>
</protein>
<evidence type="ECO:0000259" key="2">
    <source>
        <dbReference type="Pfam" id="PF01575"/>
    </source>
</evidence>
<dbReference type="InterPro" id="IPR029069">
    <property type="entry name" value="HotDog_dom_sf"/>
</dbReference>